<dbReference type="Proteomes" id="UP000321181">
    <property type="component" value="Unassembled WGS sequence"/>
</dbReference>
<name>A0A512DB50_9CELL</name>
<dbReference type="GO" id="GO:0016798">
    <property type="term" value="F:hydrolase activity, acting on glycosyl bonds"/>
    <property type="evidence" value="ECO:0007669"/>
    <property type="project" value="UniProtKB-KW"/>
</dbReference>
<keyword evidence="2" id="KW-0119">Carbohydrate metabolism</keyword>
<dbReference type="EMBL" id="BJYY01000010">
    <property type="protein sequence ID" value="GEO33460.1"/>
    <property type="molecule type" value="Genomic_DNA"/>
</dbReference>
<dbReference type="InterPro" id="IPR013783">
    <property type="entry name" value="Ig-like_fold"/>
</dbReference>
<evidence type="ECO:0000313" key="6">
    <source>
        <dbReference type="Proteomes" id="UP000321181"/>
    </source>
</evidence>
<evidence type="ECO:0000259" key="4">
    <source>
        <dbReference type="PROSITE" id="PS50853"/>
    </source>
</evidence>
<dbReference type="InterPro" id="IPR036116">
    <property type="entry name" value="FN3_sf"/>
</dbReference>
<dbReference type="SUPFAM" id="SSF49265">
    <property type="entry name" value="Fibronectin type III"/>
    <property type="match status" value="2"/>
</dbReference>
<dbReference type="OrthoDB" id="9802318at2"/>
<proteinExistence type="predicted"/>
<dbReference type="PROSITE" id="PS50853">
    <property type="entry name" value="FN3"/>
    <property type="match status" value="1"/>
</dbReference>
<protein>
    <recommendedName>
        <fullName evidence="4">Fibronectin type-III domain-containing protein</fullName>
    </recommendedName>
</protein>
<dbReference type="InterPro" id="IPR003961">
    <property type="entry name" value="FN3_dom"/>
</dbReference>
<feature type="region of interest" description="Disordered" evidence="3">
    <location>
        <begin position="882"/>
        <end position="901"/>
    </location>
</feature>
<evidence type="ECO:0000313" key="5">
    <source>
        <dbReference type="EMBL" id="GEO33460.1"/>
    </source>
</evidence>
<keyword evidence="1" id="KW-0378">Hydrolase</keyword>
<dbReference type="NCBIfam" id="NF033679">
    <property type="entry name" value="DNRLRE_dom"/>
    <property type="match status" value="2"/>
</dbReference>
<sequence length="1158" mass="116798">MRKVTGSTTSPAVAPPAAGRSRRLGVAGLGAVMALGTLPAVTGLGTAAHAAVTIGSNISVFPNRDMVVAVGYEPGEQLLVEVLRGGAVIGTTQGPAVETPEGVGLEVNHGPLGAPLPGDCWTGFTPDIIGGDVIRVTAVGRPDAPADTMTVQDVAFSGAPVLEADGSVSVSGTATPGTDFAVEFRRDKPDPRFRRGPFNPVFEPGTNSWKATFRPTATSAEGLSAEQQRLIALNEASWLAVADEITETTLAELGEPGGVGPGCNGTADPNSLVGGLEPINIASPDVTFSGTARAGVAAVSVTVGGLGARDAVLVVDPNGGPSTWTLAVAKADLATLPDGNVAVTPRFDTLVGATRTVLKDTVAPLAPVPSVAPGTYSATQAVALNKPAGEGTSKVYWEIGNAAVPDPDEFSNLYSGQIAVTSTQTLKGRLIDAAGNPGAVGSFAYRIGTPPAAPTGVTATESTTAAGAAVVRWNPAAGATGYNVYRNDLKVNADPLPSTATSFTDTAAGTGDHSYVVRAVEANGIESVNSNVASMTIAAPAVPAGLRATQGDARVTLNWTAATGVANYRVYRDGTALPTLVAGSASSYINTGLTNGTLYEYAITALDAGGNESARTGIVQAVPQVPADTTAPPAPSVNPATGTYTSAQTVTATNTEAGVTNRYTVGTGTSVPADPTTGSTALPAGGLPVSASSVVKVASFDAATNRSTVVTRTYTINTPPPATGPRTLVIDANADAGVRQETPTVNNGTATSLKVDTQATDGNTATRATSYVRFAVPALASGESITGATLSLDVTNSTTNGPAIWRTASTWTETTMTFATGQPARSGTAAVGNFGTMAVGRVSTPVSGIAANSTVSFQLDPEVVDGLDFSSRETTARPQLTLTIGTGGTTTPAPAPDTTAPPAPTVNPATGTYTAAQTVTATNTEAGVTNRYTIGTGTTVPADPTTGSTALPAGGLPVSSSSVVKVASFDAATNRSTVVTRTYTINTPTTPTTRTIVVDATADAYVRQDTATTNYGTASNGTTLNVDSEYTVSTPNTRTAGYLRFTVPALQAGETITAASVSLNVTNATVNGPALWRTGTTWTENTMTWASGRPARSGTTAAGNFTSMAVGRVSTPVSGITAPGTVSFELDAEDVDGMQFSSRETTTLPQLILTIRTP</sequence>
<keyword evidence="2" id="KW-0624">Polysaccharide degradation</keyword>
<reference evidence="5 6" key="1">
    <citation type="submission" date="2019-07" db="EMBL/GenBank/DDBJ databases">
        <title>Whole genome shotgun sequence of Cellulomonas aerilata NBRC 106308.</title>
        <authorList>
            <person name="Hosoyama A."/>
            <person name="Uohara A."/>
            <person name="Ohji S."/>
            <person name="Ichikawa N."/>
        </authorList>
    </citation>
    <scope>NUCLEOTIDE SEQUENCE [LARGE SCALE GENOMIC DNA]</scope>
    <source>
        <strain evidence="5 6">NBRC 106308</strain>
    </source>
</reference>
<dbReference type="SMART" id="SM00060">
    <property type="entry name" value="FN3"/>
    <property type="match status" value="2"/>
</dbReference>
<comment type="caution">
    <text evidence="5">The sequence shown here is derived from an EMBL/GenBank/DDBJ whole genome shotgun (WGS) entry which is preliminary data.</text>
</comment>
<evidence type="ECO:0000256" key="2">
    <source>
        <dbReference type="ARBA" id="ARBA00023326"/>
    </source>
</evidence>
<keyword evidence="6" id="KW-1185">Reference proteome</keyword>
<dbReference type="Gene3D" id="2.60.40.10">
    <property type="entry name" value="Immunoglobulins"/>
    <property type="match status" value="2"/>
</dbReference>
<dbReference type="GO" id="GO:0000272">
    <property type="term" value="P:polysaccharide catabolic process"/>
    <property type="evidence" value="ECO:0007669"/>
    <property type="project" value="UniProtKB-KW"/>
</dbReference>
<evidence type="ECO:0000256" key="3">
    <source>
        <dbReference type="SAM" id="MobiDB-lite"/>
    </source>
</evidence>
<accession>A0A512DB50</accession>
<keyword evidence="1" id="KW-0326">Glycosidase</keyword>
<dbReference type="RefSeq" id="WP_146901477.1">
    <property type="nucleotide sequence ID" value="NZ_BJYY01000010.1"/>
</dbReference>
<feature type="compositionally biased region" description="Low complexity" evidence="3">
    <location>
        <begin position="882"/>
        <end position="892"/>
    </location>
</feature>
<evidence type="ECO:0000256" key="1">
    <source>
        <dbReference type="ARBA" id="ARBA00023295"/>
    </source>
</evidence>
<organism evidence="5 6">
    <name type="scientific">Cellulomonas aerilata</name>
    <dbReference type="NCBI Taxonomy" id="515326"/>
    <lineage>
        <taxon>Bacteria</taxon>
        <taxon>Bacillati</taxon>
        <taxon>Actinomycetota</taxon>
        <taxon>Actinomycetes</taxon>
        <taxon>Micrococcales</taxon>
        <taxon>Cellulomonadaceae</taxon>
        <taxon>Cellulomonas</taxon>
    </lineage>
</organism>
<gene>
    <name evidence="5" type="ORF">CAE01nite_11850</name>
</gene>
<feature type="domain" description="Fibronectin type-III" evidence="4">
    <location>
        <begin position="539"/>
        <end position="628"/>
    </location>
</feature>
<dbReference type="AlphaFoldDB" id="A0A512DB50"/>